<keyword evidence="6" id="KW-0132">Cell division</keyword>
<keyword evidence="5 7" id="KW-0472">Membrane</keyword>
<dbReference type="Proteomes" id="UP000075618">
    <property type="component" value="Unassembled WGS sequence"/>
</dbReference>
<dbReference type="PATRIC" id="fig|28037.237.peg.1462"/>
<dbReference type="GO" id="GO:0005940">
    <property type="term" value="C:septin ring"/>
    <property type="evidence" value="ECO:0007669"/>
    <property type="project" value="InterPro"/>
</dbReference>
<dbReference type="GO" id="GO:0000921">
    <property type="term" value="P:septin ring assembly"/>
    <property type="evidence" value="ECO:0007669"/>
    <property type="project" value="InterPro"/>
</dbReference>
<gene>
    <name evidence="8" type="ORF">SMI10712_00725</name>
</gene>
<dbReference type="GO" id="GO:0000917">
    <property type="term" value="P:division septum assembly"/>
    <property type="evidence" value="ECO:0007669"/>
    <property type="project" value="UniProtKB-KW"/>
</dbReference>
<evidence type="ECO:0000256" key="4">
    <source>
        <dbReference type="ARBA" id="ARBA00023054"/>
    </source>
</evidence>
<dbReference type="AlphaFoldDB" id="A0A150NI71"/>
<sequence>MSDRLVIYLAIAVAVFLVIAYAIAIYVRKRNESKLAILEEKKEELYNLPVNDEVEAVKNMHLIGQSQVTFREWNQKWVDLSLNSFADIENNLFEAEGYNNSFRFSRPAIKLTKLRVKLP</sequence>
<keyword evidence="3 7" id="KW-1133">Transmembrane helix</keyword>
<evidence type="ECO:0000256" key="6">
    <source>
        <dbReference type="ARBA" id="ARBA00023210"/>
    </source>
</evidence>
<keyword evidence="2 7" id="KW-0812">Transmembrane</keyword>
<dbReference type="GO" id="GO:0005886">
    <property type="term" value="C:plasma membrane"/>
    <property type="evidence" value="ECO:0007669"/>
    <property type="project" value="UniProtKB-SubCell"/>
</dbReference>
<comment type="caution">
    <text evidence="8">The sequence shown here is derived from an EMBL/GenBank/DDBJ whole genome shotgun (WGS) entry which is preliminary data.</text>
</comment>
<proteinExistence type="predicted"/>
<dbReference type="Pfam" id="PF06160">
    <property type="entry name" value="EzrA"/>
    <property type="match status" value="1"/>
</dbReference>
<evidence type="ECO:0000256" key="7">
    <source>
        <dbReference type="SAM" id="Phobius"/>
    </source>
</evidence>
<keyword evidence="6" id="KW-0131">Cell cycle</keyword>
<feature type="transmembrane region" description="Helical" evidence="7">
    <location>
        <begin position="6"/>
        <end position="27"/>
    </location>
</feature>
<evidence type="ECO:0000256" key="1">
    <source>
        <dbReference type="ARBA" id="ARBA00004162"/>
    </source>
</evidence>
<evidence type="ECO:0000256" key="5">
    <source>
        <dbReference type="ARBA" id="ARBA00023136"/>
    </source>
</evidence>
<reference evidence="8 9" key="1">
    <citation type="submission" date="2016-01" db="EMBL/GenBank/DDBJ databases">
        <title>Highly variable Streptococcus oralis are common among viridans streptococci isolated from primates.</title>
        <authorList>
            <person name="Denapaite D."/>
            <person name="Rieger M."/>
            <person name="Koendgen S."/>
            <person name="Brueckner R."/>
            <person name="Ochigava I."/>
            <person name="Kappeler P."/>
            <person name="Maetz-Rensing K."/>
            <person name="Leendertz F."/>
            <person name="Hakenbeck R."/>
        </authorList>
    </citation>
    <scope>NUCLEOTIDE SEQUENCE [LARGE SCALE GENOMIC DNA]</scope>
    <source>
        <strain evidence="8 9">10712</strain>
    </source>
</reference>
<dbReference type="EMBL" id="LROT01000028">
    <property type="protein sequence ID" value="KYF33050.1"/>
    <property type="molecule type" value="Genomic_DNA"/>
</dbReference>
<accession>A0A150NI71</accession>
<evidence type="ECO:0000256" key="2">
    <source>
        <dbReference type="ARBA" id="ARBA00022692"/>
    </source>
</evidence>
<name>A0A150NI71_STRMT</name>
<evidence type="ECO:0000256" key="3">
    <source>
        <dbReference type="ARBA" id="ARBA00022989"/>
    </source>
</evidence>
<dbReference type="InterPro" id="IPR010379">
    <property type="entry name" value="EzrA"/>
</dbReference>
<evidence type="ECO:0000313" key="8">
    <source>
        <dbReference type="EMBL" id="KYF33050.1"/>
    </source>
</evidence>
<comment type="subcellular location">
    <subcellularLocation>
        <location evidence="1">Cell membrane</location>
        <topology evidence="1">Single-pass membrane protein</topology>
    </subcellularLocation>
</comment>
<keyword evidence="4" id="KW-0175">Coiled coil</keyword>
<organism evidence="8 9">
    <name type="scientific">Streptococcus mitis</name>
    <dbReference type="NCBI Taxonomy" id="28037"/>
    <lineage>
        <taxon>Bacteria</taxon>
        <taxon>Bacillati</taxon>
        <taxon>Bacillota</taxon>
        <taxon>Bacilli</taxon>
        <taxon>Lactobacillales</taxon>
        <taxon>Streptococcaceae</taxon>
        <taxon>Streptococcus</taxon>
        <taxon>Streptococcus mitis group</taxon>
    </lineage>
</organism>
<keyword evidence="6" id="KW-0717">Septation</keyword>
<evidence type="ECO:0000313" key="9">
    <source>
        <dbReference type="Proteomes" id="UP000075618"/>
    </source>
</evidence>
<protein>
    <submittedName>
        <fullName evidence="8">Septation ring formation regulator EzrA</fullName>
    </submittedName>
</protein>